<feature type="compositionally biased region" description="Polar residues" evidence="1">
    <location>
        <begin position="242"/>
        <end position="257"/>
    </location>
</feature>
<feature type="compositionally biased region" description="Low complexity" evidence="1">
    <location>
        <begin position="78"/>
        <end position="100"/>
    </location>
</feature>
<name>A0A4D6NGS8_VIGUN</name>
<organism evidence="2 3">
    <name type="scientific">Vigna unguiculata</name>
    <name type="common">Cowpea</name>
    <dbReference type="NCBI Taxonomy" id="3917"/>
    <lineage>
        <taxon>Eukaryota</taxon>
        <taxon>Viridiplantae</taxon>
        <taxon>Streptophyta</taxon>
        <taxon>Embryophyta</taxon>
        <taxon>Tracheophyta</taxon>
        <taxon>Spermatophyta</taxon>
        <taxon>Magnoliopsida</taxon>
        <taxon>eudicotyledons</taxon>
        <taxon>Gunneridae</taxon>
        <taxon>Pentapetalae</taxon>
        <taxon>rosids</taxon>
        <taxon>fabids</taxon>
        <taxon>Fabales</taxon>
        <taxon>Fabaceae</taxon>
        <taxon>Papilionoideae</taxon>
        <taxon>50 kb inversion clade</taxon>
        <taxon>NPAAA clade</taxon>
        <taxon>indigoferoid/millettioid clade</taxon>
        <taxon>Phaseoleae</taxon>
        <taxon>Vigna</taxon>
    </lineage>
</organism>
<dbReference type="Proteomes" id="UP000501690">
    <property type="component" value="Linkage Group LG11"/>
</dbReference>
<feature type="region of interest" description="Disordered" evidence="1">
    <location>
        <begin position="1"/>
        <end position="199"/>
    </location>
</feature>
<accession>A0A4D6NGS8</accession>
<feature type="compositionally biased region" description="Polar residues" evidence="1">
    <location>
        <begin position="123"/>
        <end position="135"/>
    </location>
</feature>
<feature type="region of interest" description="Disordered" evidence="1">
    <location>
        <begin position="240"/>
        <end position="289"/>
    </location>
</feature>
<evidence type="ECO:0000256" key="1">
    <source>
        <dbReference type="SAM" id="MobiDB-lite"/>
    </source>
</evidence>
<feature type="compositionally biased region" description="Basic and acidic residues" evidence="1">
    <location>
        <begin position="136"/>
        <end position="146"/>
    </location>
</feature>
<reference evidence="2 3" key="1">
    <citation type="submission" date="2019-04" db="EMBL/GenBank/DDBJ databases">
        <title>An improved genome assembly and genetic linkage map for asparagus bean, Vigna unguiculata ssp. sesquipedialis.</title>
        <authorList>
            <person name="Xia Q."/>
            <person name="Zhang R."/>
            <person name="Dong Y."/>
        </authorList>
    </citation>
    <scope>NUCLEOTIDE SEQUENCE [LARGE SCALE GENOMIC DNA]</scope>
    <source>
        <tissue evidence="2">Leaf</tissue>
    </source>
</reference>
<keyword evidence="3" id="KW-1185">Reference proteome</keyword>
<gene>
    <name evidence="2" type="ORF">DEO72_LG11g56</name>
</gene>
<feature type="compositionally biased region" description="Polar residues" evidence="1">
    <location>
        <begin position="59"/>
        <end position="69"/>
    </location>
</feature>
<proteinExistence type="predicted"/>
<feature type="compositionally biased region" description="Polar residues" evidence="1">
    <location>
        <begin position="280"/>
        <end position="289"/>
    </location>
</feature>
<feature type="region of interest" description="Disordered" evidence="1">
    <location>
        <begin position="355"/>
        <end position="387"/>
    </location>
</feature>
<evidence type="ECO:0000313" key="2">
    <source>
        <dbReference type="EMBL" id="QCE13063.1"/>
    </source>
</evidence>
<evidence type="ECO:0000313" key="3">
    <source>
        <dbReference type="Proteomes" id="UP000501690"/>
    </source>
</evidence>
<protein>
    <submittedName>
        <fullName evidence="2">Uncharacterized protein</fullName>
    </submittedName>
</protein>
<dbReference type="AlphaFoldDB" id="A0A4D6NGS8"/>
<feature type="compositionally biased region" description="Basic and acidic residues" evidence="1">
    <location>
        <begin position="111"/>
        <end position="122"/>
    </location>
</feature>
<sequence length="408" mass="43228">MDRIIQAQRGTPTRTPGHNDDHGAVEGSNPSDNGHLSDNDPHSQGSNPFDSDNVDQENLGAQENLTSSGDGLFQDANSSFSDSAPSSGSMEPLQDAAADVEIADDVALPKNEGENFKDHEGGTSESSVNIPSSDSLEPKQDELKDSDSDDEDSSALTNQTQLNEEREVLPPDEPVPDSTMERTESWEIVGEESTESSSDTLMNVSHELSDQTGGFMYGLSFMVDWNYMDRFSKKWLSDDAGESSQQIGLPRTETTGGMSLDKNECADKSAVSDAEEDNGMSRSSSANQECDITASAENLSASTDVLPPSSGNISWASLEGSLDSNGGVDVIEIFAEMSDSGGIILHSPIHNVIPMGDASSRSESESSANEGVTVEGGNSATDANSENDKEGIGFNWATCLCCCFCGGR</sequence>
<dbReference type="EMBL" id="CP039355">
    <property type="protein sequence ID" value="QCE13063.1"/>
    <property type="molecule type" value="Genomic_DNA"/>
</dbReference>